<name>A0A1P8FA99_9CHLR</name>
<gene>
    <name evidence="1" type="ORF">Dform_02065</name>
</gene>
<evidence type="ECO:0000313" key="2">
    <source>
        <dbReference type="Proteomes" id="UP000185934"/>
    </source>
</evidence>
<dbReference type="AlphaFoldDB" id="A0A1P8FA99"/>
<dbReference type="SUPFAM" id="SSF159888">
    <property type="entry name" value="YdhG-like"/>
    <property type="match status" value="1"/>
</dbReference>
<dbReference type="STRING" id="1839801.Dform_02065"/>
<dbReference type="KEGG" id="dfo:Dform_02065"/>
<protein>
    <submittedName>
        <fullName evidence="1">Putative conserved protein YdhG, YjbR/CyaY-like superfamily</fullName>
    </submittedName>
</protein>
<evidence type="ECO:0000313" key="1">
    <source>
        <dbReference type="EMBL" id="APV45374.1"/>
    </source>
</evidence>
<dbReference type="RefSeq" id="WP_083635446.1">
    <property type="nucleotide sequence ID" value="NZ_CP018258.1"/>
</dbReference>
<keyword evidence="2" id="KW-1185">Reference proteome</keyword>
<proteinExistence type="predicted"/>
<organism evidence="1 2">
    <name type="scientific">Dehalogenimonas formicexedens</name>
    <dbReference type="NCBI Taxonomy" id="1839801"/>
    <lineage>
        <taxon>Bacteria</taxon>
        <taxon>Bacillati</taxon>
        <taxon>Chloroflexota</taxon>
        <taxon>Dehalococcoidia</taxon>
        <taxon>Dehalococcoidales</taxon>
        <taxon>Dehalococcoidaceae</taxon>
        <taxon>Dehalogenimonas</taxon>
    </lineage>
</organism>
<accession>A0A1P8FA99</accession>
<sequence length="142" mass="15244">MAEKKVAQLSEGEKASLREHLEELAAGKAAEGEGAVMAKIGEMSEPDMSLATRLHAIVKAAAPGLTPKTWYGMPAWATKNGKVVCFFQSGIKYKTRYSTFGFQDAAKLDEGNMWPTSYALMELTAAEEARITALVKKAVGTG</sequence>
<dbReference type="Proteomes" id="UP000185934">
    <property type="component" value="Chromosome"/>
</dbReference>
<dbReference type="EMBL" id="CP018258">
    <property type="protein sequence ID" value="APV45374.1"/>
    <property type="molecule type" value="Genomic_DNA"/>
</dbReference>
<reference evidence="2" key="1">
    <citation type="submission" date="2016-11" db="EMBL/GenBank/DDBJ databases">
        <title>Dehalogenimonas formicexedens sp. nov., a chlorinated alkane respiring bacterium isolated from contaminated groundwater.</title>
        <authorList>
            <person name="Key T.A."/>
            <person name="Bowman K.S."/>
            <person name="Lee I."/>
            <person name="Chun J."/>
            <person name="Albuquerque L."/>
            <person name="da Costa M.S."/>
            <person name="Rainey F.A."/>
            <person name="Moe W.M."/>
        </authorList>
    </citation>
    <scope>NUCLEOTIDE SEQUENCE [LARGE SCALE GENOMIC DNA]</scope>
    <source>
        <strain evidence="2">NSZ-14</strain>
    </source>
</reference>